<evidence type="ECO:0008006" key="5">
    <source>
        <dbReference type="Google" id="ProtNLM"/>
    </source>
</evidence>
<dbReference type="SUPFAM" id="SSF52972">
    <property type="entry name" value="ITPase-like"/>
    <property type="match status" value="1"/>
</dbReference>
<evidence type="ECO:0000313" key="4">
    <source>
        <dbReference type="Proteomes" id="UP001527090"/>
    </source>
</evidence>
<sequence>MDIRFISGNNYKINEAKLILKDSGINVIPYNVKIEELQTNETEKLIRDKVLKAFSLIGRPLFVEHTGLYIKYLNGFPGGLTQIFWDALEADKFSELFRGIGNKSVTAKTTIGYCDGNNIHYFYGETDGEISSEPRGNRDFQWDCIFIPNGYDKTFAELGDLKNVISMRRIALSSFASHLMKGGK</sequence>
<dbReference type="Gene3D" id="3.90.950.10">
    <property type="match status" value="1"/>
</dbReference>
<dbReference type="PANTHER" id="PTHR11067">
    <property type="entry name" value="INOSINE TRIPHOSPHATE PYROPHOSPHATASE/HAM1 PROTEIN"/>
    <property type="match status" value="1"/>
</dbReference>
<comment type="caution">
    <text evidence="3">The sequence shown here is derived from an EMBL/GenBank/DDBJ whole genome shotgun (WGS) entry which is preliminary data.</text>
</comment>
<evidence type="ECO:0000256" key="2">
    <source>
        <dbReference type="ARBA" id="ARBA00022801"/>
    </source>
</evidence>
<dbReference type="Pfam" id="PF01725">
    <property type="entry name" value="Ham1p_like"/>
    <property type="match status" value="1"/>
</dbReference>
<comment type="similarity">
    <text evidence="1">Belongs to the HAM1 NTPase family.</text>
</comment>
<keyword evidence="4" id="KW-1185">Reference proteome</keyword>
<accession>A0ABT4E6H1</accession>
<keyword evidence="2" id="KW-0378">Hydrolase</keyword>
<gene>
    <name evidence="3" type="ORF">M5X04_08315</name>
</gene>
<dbReference type="RefSeq" id="WP_268631944.1">
    <property type="nucleotide sequence ID" value="NZ_JAMDLY010000009.1"/>
</dbReference>
<dbReference type="CDD" id="cd00515">
    <property type="entry name" value="HAM1"/>
    <property type="match status" value="1"/>
</dbReference>
<reference evidence="3 4" key="1">
    <citation type="submission" date="2022-05" db="EMBL/GenBank/DDBJ databases">
        <title>Genome Sequencing of Bee-Associated Microbes.</title>
        <authorList>
            <person name="Dunlap C."/>
        </authorList>
    </citation>
    <scope>NUCLEOTIDE SEQUENCE [LARGE SCALE GENOMIC DNA]</scope>
    <source>
        <strain evidence="3 4">NRRL NRS-750</strain>
    </source>
</reference>
<dbReference type="Proteomes" id="UP001527090">
    <property type="component" value="Unassembled WGS sequence"/>
</dbReference>
<name>A0ABT4E6H1_PAEAL</name>
<proteinExistence type="inferred from homology"/>
<dbReference type="InterPro" id="IPR002637">
    <property type="entry name" value="RdgB/HAM1"/>
</dbReference>
<dbReference type="InterPro" id="IPR029001">
    <property type="entry name" value="ITPase-like_fam"/>
</dbReference>
<organism evidence="3 4">
    <name type="scientific">Paenibacillus alvei</name>
    <name type="common">Bacillus alvei</name>
    <dbReference type="NCBI Taxonomy" id="44250"/>
    <lineage>
        <taxon>Bacteria</taxon>
        <taxon>Bacillati</taxon>
        <taxon>Bacillota</taxon>
        <taxon>Bacilli</taxon>
        <taxon>Bacillales</taxon>
        <taxon>Paenibacillaceae</taxon>
        <taxon>Paenibacillus</taxon>
    </lineage>
</organism>
<dbReference type="PANTHER" id="PTHR11067:SF9">
    <property type="entry name" value="INOSINE TRIPHOSPHATE PYROPHOSPHATASE"/>
    <property type="match status" value="1"/>
</dbReference>
<protein>
    <recommendedName>
        <fullName evidence="5">Non-canonical purine NTP pyrophosphatase</fullName>
    </recommendedName>
</protein>
<evidence type="ECO:0000313" key="3">
    <source>
        <dbReference type="EMBL" id="MCY9529334.1"/>
    </source>
</evidence>
<dbReference type="EMBL" id="JAMDLY010000009">
    <property type="protein sequence ID" value="MCY9529334.1"/>
    <property type="molecule type" value="Genomic_DNA"/>
</dbReference>
<evidence type="ECO:0000256" key="1">
    <source>
        <dbReference type="ARBA" id="ARBA00008023"/>
    </source>
</evidence>